<proteinExistence type="predicted"/>
<reference evidence="1 2" key="1">
    <citation type="submission" date="2014-03" db="EMBL/GenBank/DDBJ databases">
        <title>The genomes of two eusocial bee gut symbionts.</title>
        <authorList>
            <person name="Kwong W.K."/>
            <person name="Engel P."/>
            <person name="Koch H."/>
            <person name="Moran N.A."/>
        </authorList>
    </citation>
    <scope>NUCLEOTIDE SEQUENCE [LARGE SCALE GENOMIC DNA]</scope>
    <source>
        <strain evidence="2">wkB29</strain>
    </source>
</reference>
<organism evidence="1 2">
    <name type="scientific">Snodgrassella communis</name>
    <dbReference type="NCBI Taxonomy" id="2946699"/>
    <lineage>
        <taxon>Bacteria</taxon>
        <taxon>Pseudomonadati</taxon>
        <taxon>Pseudomonadota</taxon>
        <taxon>Betaproteobacteria</taxon>
        <taxon>Neisseriales</taxon>
        <taxon>Neisseriaceae</taxon>
        <taxon>Snodgrassella</taxon>
    </lineage>
</organism>
<keyword evidence="2" id="KW-1185">Reference proteome</keyword>
<sequence length="40" mass="4512">MILVVTVKNKKPIKASLALDWLRCSPEYYSSSAAQCCKEH</sequence>
<name>A0A836MMV0_9NEIS</name>
<evidence type="ECO:0000313" key="1">
    <source>
        <dbReference type="EMBL" id="KDN13806.1"/>
    </source>
</evidence>
<dbReference type="AlphaFoldDB" id="A0A836MMV0"/>
<evidence type="ECO:0000313" key="2">
    <source>
        <dbReference type="Proteomes" id="UP000027170"/>
    </source>
</evidence>
<gene>
    <name evidence="1" type="ORF">SALWKB29_2156</name>
</gene>
<accession>A0A836MMV0</accession>
<comment type="caution">
    <text evidence="1">The sequence shown here is derived from an EMBL/GenBank/DDBJ whole genome shotgun (WGS) entry which is preliminary data.</text>
</comment>
<dbReference type="EMBL" id="JFZV01000020">
    <property type="protein sequence ID" value="KDN13806.1"/>
    <property type="molecule type" value="Genomic_DNA"/>
</dbReference>
<protein>
    <submittedName>
        <fullName evidence="1">Uncharacterized protein</fullName>
    </submittedName>
</protein>
<dbReference type="Proteomes" id="UP000027170">
    <property type="component" value="Unassembled WGS sequence"/>
</dbReference>